<evidence type="ECO:0000313" key="2">
    <source>
        <dbReference type="EMBL" id="EER42411.1"/>
    </source>
</evidence>
<name>C6HAY8_AJECH</name>
<evidence type="ECO:0000313" key="3">
    <source>
        <dbReference type="Proteomes" id="UP000002624"/>
    </source>
</evidence>
<feature type="compositionally biased region" description="Low complexity" evidence="1">
    <location>
        <begin position="315"/>
        <end position="335"/>
    </location>
</feature>
<proteinExistence type="predicted"/>
<dbReference type="EMBL" id="GG692422">
    <property type="protein sequence ID" value="EER42411.1"/>
    <property type="molecule type" value="Genomic_DNA"/>
</dbReference>
<dbReference type="HOGENOM" id="CLU_008913_2_1_1"/>
<protein>
    <submittedName>
        <fullName evidence="2">Uncharacterized protein</fullName>
    </submittedName>
</protein>
<dbReference type="OrthoDB" id="5380370at2759"/>
<feature type="compositionally biased region" description="Low complexity" evidence="1">
    <location>
        <begin position="345"/>
        <end position="358"/>
    </location>
</feature>
<accession>C6HAY8</accession>
<sequence>MEYHPDDFYSLPPALRRKDCFTRPAADVQHITPLTVISLLHPAGGYLTAGIYCFKLRASDASDESALDIRRHELLLDEAKSLAIIDAWIAACAIFHWTTGHCFTAVVIVRGVDSTPLRGSLLLACDRIFYKNIASNILNDPNGQLFCIIASNPGKPRLKESRPFRRLRKAKSVQIAYLAAQADSEWFRSLPSKVQQQHFSREEQDRLGGWRSSIIFDAADRALYKLGHQARRSFESISSVPTSASFSYSASMASSARAVDSAIGLDDSLYDSFRWLDEDEEIDLSLDDYHTHIAETKKHISTPSSRYSRQRLQRRPQSLRQQPSFRRTLSFSSTTHQNSISSKIPPTSQSSTVPSSLTNITPPATHKRSFSRPKSSVPILRHISHGSLSSLDSPAQYYQDPEARLKLRVYLASPQKFDEAIEFGFPSLDNKENVRPPRVSLEPRTTIESSRTFLEDASPTGLPDIIHEDGSFIDFSIDSPTLNSVNSQQAKSPSTSCTTPPSLHKSHSRKFSVEKSILQRSIQPIPLSYAHNTPGNREMTLKMTLTRPDLRTADSSWDVSPSLPELDDPLRLAELPEADGNHPVWNAPGRRHKCDEEDVAQAPQTVRLNLLYGDYFKPRDNGVN</sequence>
<feature type="region of interest" description="Disordered" evidence="1">
    <location>
        <begin position="297"/>
        <end position="373"/>
    </location>
</feature>
<feature type="region of interest" description="Disordered" evidence="1">
    <location>
        <begin position="483"/>
        <end position="510"/>
    </location>
</feature>
<organism evidence="2 3">
    <name type="scientific">Ajellomyces capsulatus (strain H143)</name>
    <name type="common">Darling's disease fungus</name>
    <name type="synonym">Histoplasma capsulatum</name>
    <dbReference type="NCBI Taxonomy" id="544712"/>
    <lineage>
        <taxon>Eukaryota</taxon>
        <taxon>Fungi</taxon>
        <taxon>Dikarya</taxon>
        <taxon>Ascomycota</taxon>
        <taxon>Pezizomycotina</taxon>
        <taxon>Eurotiomycetes</taxon>
        <taxon>Eurotiomycetidae</taxon>
        <taxon>Onygenales</taxon>
        <taxon>Ajellomycetaceae</taxon>
        <taxon>Histoplasma</taxon>
    </lineage>
</organism>
<evidence type="ECO:0000256" key="1">
    <source>
        <dbReference type="SAM" id="MobiDB-lite"/>
    </source>
</evidence>
<reference evidence="3" key="1">
    <citation type="submission" date="2009-05" db="EMBL/GenBank/DDBJ databases">
        <title>The genome sequence of Ajellomyces capsulatus strain H143.</title>
        <authorList>
            <person name="Champion M."/>
            <person name="Cuomo C.A."/>
            <person name="Ma L.-J."/>
            <person name="Henn M.R."/>
            <person name="Sil A."/>
            <person name="Goldman B."/>
            <person name="Young S.K."/>
            <person name="Kodira C.D."/>
            <person name="Zeng Q."/>
            <person name="Koehrsen M."/>
            <person name="Alvarado L."/>
            <person name="Berlin A.M."/>
            <person name="Borenstein D."/>
            <person name="Chen Z."/>
            <person name="Engels R."/>
            <person name="Freedman E."/>
            <person name="Gellesch M."/>
            <person name="Goldberg J."/>
            <person name="Griggs A."/>
            <person name="Gujja S."/>
            <person name="Heiman D.I."/>
            <person name="Hepburn T.A."/>
            <person name="Howarth C."/>
            <person name="Jen D."/>
            <person name="Larson L."/>
            <person name="Lewis B."/>
            <person name="Mehta T."/>
            <person name="Park D."/>
            <person name="Pearson M."/>
            <person name="Roberts A."/>
            <person name="Saif S."/>
            <person name="Shea T.D."/>
            <person name="Shenoy N."/>
            <person name="Sisk P."/>
            <person name="Stolte C."/>
            <person name="Sykes S."/>
            <person name="Walk T."/>
            <person name="White J."/>
            <person name="Yandava C."/>
            <person name="Klein B."/>
            <person name="McEwen J.G."/>
            <person name="Puccia R."/>
            <person name="Goldman G.H."/>
            <person name="Felipe M.S."/>
            <person name="Nino-Vega G."/>
            <person name="San-Blas G."/>
            <person name="Taylor J.W."/>
            <person name="Mendoza L."/>
            <person name="Galagan J.E."/>
            <person name="Nusbaum C."/>
            <person name="Birren B.W."/>
        </authorList>
    </citation>
    <scope>NUCLEOTIDE SEQUENCE [LARGE SCALE GENOMIC DNA]</scope>
    <source>
        <strain evidence="3">H143</strain>
    </source>
</reference>
<feature type="compositionally biased region" description="Low complexity" evidence="1">
    <location>
        <begin position="492"/>
        <end position="502"/>
    </location>
</feature>
<gene>
    <name evidence="2" type="ORF">HCDG_03870</name>
</gene>
<dbReference type="VEuPathDB" id="FungiDB:HCDG_03870"/>
<dbReference type="Proteomes" id="UP000002624">
    <property type="component" value="Unassembled WGS sequence"/>
</dbReference>
<dbReference type="AlphaFoldDB" id="C6HAY8"/>